<dbReference type="AlphaFoldDB" id="A0A5N0VJI7"/>
<dbReference type="Pfam" id="PF10698">
    <property type="entry name" value="DUF2505"/>
    <property type="match status" value="1"/>
</dbReference>
<keyword evidence="2" id="KW-1185">Reference proteome</keyword>
<protein>
    <submittedName>
        <fullName evidence="1">DUF2505 domain-containing protein</fullName>
    </submittedName>
</protein>
<name>A0A5N0VJI7_9PSEU</name>
<sequence>MASRIEHRAEFSQGVPEVFAAQTGEPALRARLQEIGGDNASLLDYTEGPAGVRFQLRQGVGAEKLPSAVRKLHRGDLFVDRHEQWRLDGERATGTAKATVSGVPGEITARTELTPGNGGTVLRITGEVKISIPIVGGKLEDFVADQITKLLAREAEYSAQWLAGSH</sequence>
<organism evidence="1 2">
    <name type="scientific">Amycolatopsis acidicola</name>
    <dbReference type="NCBI Taxonomy" id="2596893"/>
    <lineage>
        <taxon>Bacteria</taxon>
        <taxon>Bacillati</taxon>
        <taxon>Actinomycetota</taxon>
        <taxon>Actinomycetes</taxon>
        <taxon>Pseudonocardiales</taxon>
        <taxon>Pseudonocardiaceae</taxon>
        <taxon>Amycolatopsis</taxon>
    </lineage>
</organism>
<comment type="caution">
    <text evidence="1">The sequence shown here is derived from an EMBL/GenBank/DDBJ whole genome shotgun (WGS) entry which is preliminary data.</text>
</comment>
<dbReference type="EMBL" id="VMNW02000006">
    <property type="protein sequence ID" value="KAA9164892.1"/>
    <property type="molecule type" value="Genomic_DNA"/>
</dbReference>
<reference evidence="1" key="1">
    <citation type="submission" date="2019-09" db="EMBL/GenBank/DDBJ databases">
        <authorList>
            <person name="Teo W.F.A."/>
            <person name="Duangmal K."/>
        </authorList>
    </citation>
    <scope>NUCLEOTIDE SEQUENCE [LARGE SCALE GENOMIC DNA]</scope>
    <source>
        <strain evidence="1">K81G1</strain>
    </source>
</reference>
<dbReference type="OrthoDB" id="5178774at2"/>
<dbReference type="InterPro" id="IPR019639">
    <property type="entry name" value="DUF2505"/>
</dbReference>
<proteinExistence type="predicted"/>
<gene>
    <name evidence="1" type="ORF">FPZ12_006410</name>
</gene>
<evidence type="ECO:0000313" key="2">
    <source>
        <dbReference type="Proteomes" id="UP000319769"/>
    </source>
</evidence>
<dbReference type="RefSeq" id="WP_144746494.1">
    <property type="nucleotide sequence ID" value="NZ_VMNW02000006.1"/>
</dbReference>
<dbReference type="Proteomes" id="UP000319769">
    <property type="component" value="Unassembled WGS sequence"/>
</dbReference>
<evidence type="ECO:0000313" key="1">
    <source>
        <dbReference type="EMBL" id="KAA9164892.1"/>
    </source>
</evidence>
<accession>A0A5N0VJI7</accession>